<name>G7JTV3_MEDTR</name>
<evidence type="ECO:0000313" key="6">
    <source>
        <dbReference type="Proteomes" id="UP000002051"/>
    </source>
</evidence>
<protein>
    <submittedName>
        <fullName evidence="4">Transmembrane protein, putative</fullName>
    </submittedName>
</protein>
<keyword evidence="1" id="KW-0175">Coiled coil</keyword>
<evidence type="ECO:0000256" key="2">
    <source>
        <dbReference type="SAM" id="MobiDB-lite"/>
    </source>
</evidence>
<keyword evidence="3" id="KW-0472">Membrane</keyword>
<reference evidence="5" key="3">
    <citation type="submission" date="2015-04" db="UniProtKB">
        <authorList>
            <consortium name="EnsemblPlants"/>
        </authorList>
    </citation>
    <scope>IDENTIFICATION</scope>
    <source>
        <strain evidence="5">cv. Jemalong A17</strain>
    </source>
</reference>
<reference evidence="4 6" key="2">
    <citation type="journal article" date="2014" name="BMC Genomics">
        <title>An improved genome release (version Mt4.0) for the model legume Medicago truncatula.</title>
        <authorList>
            <person name="Tang H."/>
            <person name="Krishnakumar V."/>
            <person name="Bidwell S."/>
            <person name="Rosen B."/>
            <person name="Chan A."/>
            <person name="Zhou S."/>
            <person name="Gentzbittel L."/>
            <person name="Childs K.L."/>
            <person name="Yandell M."/>
            <person name="Gundlach H."/>
            <person name="Mayer K.F."/>
            <person name="Schwartz D.C."/>
            <person name="Town C.D."/>
        </authorList>
    </citation>
    <scope>GENOME REANNOTATION</scope>
    <source>
        <strain evidence="5 6">cv. Jemalong A17</strain>
    </source>
</reference>
<dbReference type="AlphaFoldDB" id="G7JTV3"/>
<accession>A0A0C3X0B1</accession>
<keyword evidence="3 4" id="KW-0812">Transmembrane</keyword>
<feature type="coiled-coil region" evidence="1">
    <location>
        <begin position="110"/>
        <end position="151"/>
    </location>
</feature>
<dbReference type="EnsemblPlants" id="AES89682">
    <property type="protein sequence ID" value="AES89682"/>
    <property type="gene ID" value="MTR_4g078510"/>
</dbReference>
<feature type="compositionally biased region" description="Low complexity" evidence="2">
    <location>
        <begin position="180"/>
        <end position="189"/>
    </location>
</feature>
<evidence type="ECO:0000256" key="3">
    <source>
        <dbReference type="SAM" id="Phobius"/>
    </source>
</evidence>
<organism evidence="4 6">
    <name type="scientific">Medicago truncatula</name>
    <name type="common">Barrel medic</name>
    <name type="synonym">Medicago tribuloides</name>
    <dbReference type="NCBI Taxonomy" id="3880"/>
    <lineage>
        <taxon>Eukaryota</taxon>
        <taxon>Viridiplantae</taxon>
        <taxon>Streptophyta</taxon>
        <taxon>Embryophyta</taxon>
        <taxon>Tracheophyta</taxon>
        <taxon>Spermatophyta</taxon>
        <taxon>Magnoliopsida</taxon>
        <taxon>eudicotyledons</taxon>
        <taxon>Gunneridae</taxon>
        <taxon>Pentapetalae</taxon>
        <taxon>rosids</taxon>
        <taxon>fabids</taxon>
        <taxon>Fabales</taxon>
        <taxon>Fabaceae</taxon>
        <taxon>Papilionoideae</taxon>
        <taxon>50 kb inversion clade</taxon>
        <taxon>NPAAA clade</taxon>
        <taxon>Hologalegina</taxon>
        <taxon>IRL clade</taxon>
        <taxon>Trifolieae</taxon>
        <taxon>Medicago</taxon>
    </lineage>
</organism>
<dbReference type="HOGENOM" id="CLU_1246999_0_0_1"/>
<evidence type="ECO:0000313" key="5">
    <source>
        <dbReference type="EnsemblPlants" id="AES89682"/>
    </source>
</evidence>
<dbReference type="Proteomes" id="UP000002051">
    <property type="component" value="Chromosome 4"/>
</dbReference>
<accession>G7JTV3</accession>
<reference evidence="4 6" key="1">
    <citation type="journal article" date="2011" name="Nature">
        <title>The Medicago genome provides insight into the evolution of rhizobial symbioses.</title>
        <authorList>
            <person name="Young N.D."/>
            <person name="Debelle F."/>
            <person name="Oldroyd G.E."/>
            <person name="Geurts R."/>
            <person name="Cannon S.B."/>
            <person name="Udvardi M.K."/>
            <person name="Benedito V.A."/>
            <person name="Mayer K.F."/>
            <person name="Gouzy J."/>
            <person name="Schoof H."/>
            <person name="Van de Peer Y."/>
            <person name="Proost S."/>
            <person name="Cook D.R."/>
            <person name="Meyers B.C."/>
            <person name="Spannagl M."/>
            <person name="Cheung F."/>
            <person name="De Mita S."/>
            <person name="Krishnakumar V."/>
            <person name="Gundlach H."/>
            <person name="Zhou S."/>
            <person name="Mudge J."/>
            <person name="Bharti A.K."/>
            <person name="Murray J.D."/>
            <person name="Naoumkina M.A."/>
            <person name="Rosen B."/>
            <person name="Silverstein K.A."/>
            <person name="Tang H."/>
            <person name="Rombauts S."/>
            <person name="Zhao P.X."/>
            <person name="Zhou P."/>
            <person name="Barbe V."/>
            <person name="Bardou P."/>
            <person name="Bechner M."/>
            <person name="Bellec A."/>
            <person name="Berger A."/>
            <person name="Berges H."/>
            <person name="Bidwell S."/>
            <person name="Bisseling T."/>
            <person name="Choisne N."/>
            <person name="Couloux A."/>
            <person name="Denny R."/>
            <person name="Deshpande S."/>
            <person name="Dai X."/>
            <person name="Doyle J.J."/>
            <person name="Dudez A.M."/>
            <person name="Farmer A.D."/>
            <person name="Fouteau S."/>
            <person name="Franken C."/>
            <person name="Gibelin C."/>
            <person name="Gish J."/>
            <person name="Goldstein S."/>
            <person name="Gonzalez A.J."/>
            <person name="Green P.J."/>
            <person name="Hallab A."/>
            <person name="Hartog M."/>
            <person name="Hua A."/>
            <person name="Humphray S.J."/>
            <person name="Jeong D.H."/>
            <person name="Jing Y."/>
            <person name="Jocker A."/>
            <person name="Kenton S.M."/>
            <person name="Kim D.J."/>
            <person name="Klee K."/>
            <person name="Lai H."/>
            <person name="Lang C."/>
            <person name="Lin S."/>
            <person name="Macmil S.L."/>
            <person name="Magdelenat G."/>
            <person name="Matthews L."/>
            <person name="McCorrison J."/>
            <person name="Monaghan E.L."/>
            <person name="Mun J.H."/>
            <person name="Najar F.Z."/>
            <person name="Nicholson C."/>
            <person name="Noirot C."/>
            <person name="O'Bleness M."/>
            <person name="Paule C.R."/>
            <person name="Poulain J."/>
            <person name="Prion F."/>
            <person name="Qin B."/>
            <person name="Qu C."/>
            <person name="Retzel E.F."/>
            <person name="Riddle C."/>
            <person name="Sallet E."/>
            <person name="Samain S."/>
            <person name="Samson N."/>
            <person name="Sanders I."/>
            <person name="Saurat O."/>
            <person name="Scarpelli C."/>
            <person name="Schiex T."/>
            <person name="Segurens B."/>
            <person name="Severin A.J."/>
            <person name="Sherrier D.J."/>
            <person name="Shi R."/>
            <person name="Sims S."/>
            <person name="Singer S.R."/>
            <person name="Sinharoy S."/>
            <person name="Sterck L."/>
            <person name="Viollet A."/>
            <person name="Wang B.B."/>
            <person name="Wang K."/>
            <person name="Wang M."/>
            <person name="Wang X."/>
            <person name="Warfsmann J."/>
            <person name="Weissenbach J."/>
            <person name="White D.D."/>
            <person name="White J.D."/>
            <person name="Wiley G.B."/>
            <person name="Wincker P."/>
            <person name="Xing Y."/>
            <person name="Yang L."/>
            <person name="Yao Z."/>
            <person name="Ying F."/>
            <person name="Zhai J."/>
            <person name="Zhou L."/>
            <person name="Zuber A."/>
            <person name="Denarie J."/>
            <person name="Dixon R.A."/>
            <person name="May G.D."/>
            <person name="Schwartz D.C."/>
            <person name="Rogers J."/>
            <person name="Quetier F."/>
            <person name="Town C.D."/>
            <person name="Roe B.A."/>
        </authorList>
    </citation>
    <scope>NUCLEOTIDE SEQUENCE [LARGE SCALE GENOMIC DNA]</scope>
    <source>
        <strain evidence="4">A17</strain>
        <strain evidence="5 6">cv. Jemalong A17</strain>
    </source>
</reference>
<proteinExistence type="predicted"/>
<keyword evidence="6" id="KW-1185">Reference proteome</keyword>
<evidence type="ECO:0000256" key="1">
    <source>
        <dbReference type="SAM" id="Coils"/>
    </source>
</evidence>
<sequence length="222" mass="25173">MASGSAREASDEYQYRQNAVMIIELRKAESLPPYLGAFKKRKAELLEISMSQNQEEEGLSSESHHNMPGDLTIWKEVAPKGKKGKLYGLGSIGTNASKYTIGSCSNAFKEKNMEQELLKWKEMVKKKERINQEQKQKLEQQQKRIESNESMLVTLFEKLNMPLPPNFACATPMQDEPNDVGENSNGNNDDNFDDKFGPTGFLLFYCFVVVVASFSFFDELCV</sequence>
<gene>
    <name evidence="4" type="ordered locus">MTR_4g078510</name>
</gene>
<dbReference type="PaxDb" id="3880-AES89682"/>
<keyword evidence="3" id="KW-1133">Transmembrane helix</keyword>
<dbReference type="EMBL" id="CM001220">
    <property type="protein sequence ID" value="AES89682.2"/>
    <property type="molecule type" value="Genomic_DNA"/>
</dbReference>
<evidence type="ECO:0000313" key="4">
    <source>
        <dbReference type="EMBL" id="AES89682.2"/>
    </source>
</evidence>
<feature type="transmembrane region" description="Helical" evidence="3">
    <location>
        <begin position="196"/>
        <end position="217"/>
    </location>
</feature>
<feature type="region of interest" description="Disordered" evidence="2">
    <location>
        <begin position="171"/>
        <end position="191"/>
    </location>
</feature>